<evidence type="ECO:0000256" key="2">
    <source>
        <dbReference type="SAM" id="Phobius"/>
    </source>
</evidence>
<feature type="region of interest" description="Disordered" evidence="1">
    <location>
        <begin position="1293"/>
        <end position="1316"/>
    </location>
</feature>
<evidence type="ECO:0000256" key="1">
    <source>
        <dbReference type="SAM" id="MobiDB-lite"/>
    </source>
</evidence>
<feature type="compositionally biased region" description="Polar residues" evidence="1">
    <location>
        <begin position="1403"/>
        <end position="1414"/>
    </location>
</feature>
<feature type="transmembrane region" description="Helical" evidence="2">
    <location>
        <begin position="1128"/>
        <end position="1152"/>
    </location>
</feature>
<organism evidence="3 4">
    <name type="scientific">Phomopsis amygdali</name>
    <name type="common">Fusicoccum amygdali</name>
    <dbReference type="NCBI Taxonomy" id="1214568"/>
    <lineage>
        <taxon>Eukaryota</taxon>
        <taxon>Fungi</taxon>
        <taxon>Dikarya</taxon>
        <taxon>Ascomycota</taxon>
        <taxon>Pezizomycotina</taxon>
        <taxon>Sordariomycetes</taxon>
        <taxon>Sordariomycetidae</taxon>
        <taxon>Diaporthales</taxon>
        <taxon>Diaporthaceae</taxon>
        <taxon>Diaporthe</taxon>
    </lineage>
</organism>
<protein>
    <submittedName>
        <fullName evidence="3">Uncharacterized protein</fullName>
    </submittedName>
</protein>
<dbReference type="InterPro" id="IPR011043">
    <property type="entry name" value="Gal_Oxase/kelch_b-propeller"/>
</dbReference>
<feature type="region of interest" description="Disordered" evidence="1">
    <location>
        <begin position="1572"/>
        <end position="1598"/>
    </location>
</feature>
<feature type="compositionally biased region" description="Basic and acidic residues" evidence="1">
    <location>
        <begin position="1691"/>
        <end position="1707"/>
    </location>
</feature>
<feature type="region of interest" description="Disordered" evidence="1">
    <location>
        <begin position="1430"/>
        <end position="1461"/>
    </location>
</feature>
<keyword evidence="2" id="KW-1133">Transmembrane helix</keyword>
<dbReference type="SUPFAM" id="SSF50965">
    <property type="entry name" value="Galactose oxidase, central domain"/>
    <property type="match status" value="1"/>
</dbReference>
<gene>
    <name evidence="3" type="ORF">N8I77_000774</name>
</gene>
<feature type="compositionally biased region" description="Low complexity" evidence="1">
    <location>
        <begin position="1527"/>
        <end position="1540"/>
    </location>
</feature>
<reference evidence="3" key="1">
    <citation type="submission" date="2023-06" db="EMBL/GenBank/DDBJ databases">
        <authorList>
            <person name="Noh H."/>
        </authorList>
    </citation>
    <scope>NUCLEOTIDE SEQUENCE</scope>
    <source>
        <strain evidence="3">DUCC20226</strain>
    </source>
</reference>
<accession>A0AAD9SQ66</accession>
<dbReference type="Proteomes" id="UP001265746">
    <property type="component" value="Unassembled WGS sequence"/>
</dbReference>
<name>A0AAD9SQ66_PHOAM</name>
<feature type="compositionally biased region" description="Polar residues" evidence="1">
    <location>
        <begin position="1372"/>
        <end position="1382"/>
    </location>
</feature>
<feature type="region of interest" description="Disordered" evidence="1">
    <location>
        <begin position="564"/>
        <end position="586"/>
    </location>
</feature>
<keyword evidence="2" id="KW-0812">Transmembrane</keyword>
<keyword evidence="4" id="KW-1185">Reference proteome</keyword>
<feature type="compositionally biased region" description="Basic and acidic residues" evidence="1">
    <location>
        <begin position="1487"/>
        <end position="1499"/>
    </location>
</feature>
<feature type="region of interest" description="Disordered" evidence="1">
    <location>
        <begin position="1645"/>
        <end position="1741"/>
    </location>
</feature>
<feature type="compositionally biased region" description="Polar residues" evidence="1">
    <location>
        <begin position="1541"/>
        <end position="1552"/>
    </location>
</feature>
<feature type="region of interest" description="Disordered" evidence="1">
    <location>
        <begin position="1330"/>
        <end position="1351"/>
    </location>
</feature>
<dbReference type="InterPro" id="IPR015915">
    <property type="entry name" value="Kelch-typ_b-propeller"/>
</dbReference>
<feature type="compositionally biased region" description="Basic and acidic residues" evidence="1">
    <location>
        <begin position="1437"/>
        <end position="1451"/>
    </location>
</feature>
<sequence>MCPGPVNEKSGMVPKGKLGVPAIVIKIGGTPSGGGMIELNNENRVPGSRLHQHCQHRTPVKMADDNPAASNDPNINQAGYYPATDHSIPYQSQWSRIHDDAATKATLRHLGCNYMGTEGCPPTLIALKRHAQSLAILIAHLSPSVRTGKVDGNPIFDGRQPAQADGNGLLSYGQTVNGRLELNDAFDWLADLSQPYNNDDPNHHKPLNILSNEVAGRHEVLGTDFHCPLTRVTPREKQEQRGNPYQADVSRTPYANHHLLAMHANACLEHLDHEFSATGGILSLIPEEGRGANTEELKAAQNSLLGQLLLYVQSLALRNHEQDMTNAKLTDALAGEAVVPMQHLSVLGPDGRSGREIAYPQDRWVLVNAGDDVWAHLHDALDREESALEAREQAWTEGDEGVGGDSVWRNERNDERHARGVVVVDCGTRFYRLQGQGRSTIFVLPAFTSCPATEWSRSMDRYSKATVVGTVAARSLPRTTVYEKRWNTRYADADRRGADHQQLRAKSQRDEAAISNMRAELDRQLIAQRNMAEQLSQYTNRAPGEGEANNRDLIASLNAQIANLQQAAQQPHHSPPAPGSHIGTPATQFGTPASHFATPHTQFATGTGSAGSGGDAAMSCECHSTLRPQSKQPSMAGHQARPVSSYTASVATRVEQRECGPPRTHSTANIFMLTVGLLLMMHTSRASASETSLLPYIPTNILVPGSTAGVAYGRETGNANSTAYIFSPNDSGSVDLLAVDISSALAASSVGNNAETLTHELPFLIASTNSTAFTPTLTSDGSIIAYAGDCSSDSSSSLWVYNTTTSHQASWVEHSVTINGGATGPFFLGGGFSFSETISPSLSQPLIYAYGGQCPNETLGNTWTSAAQYSNSMVRLSASTGSSSGLTYTANPLSLKSQPIAEAGFSLTPLPPATSNISGTVTQSINSVVLGGHTQTAFVNMSTAAVWSLPEESWSFIAISGPSASSSSDLSELAKHDEEVTEVQPRSGHTAVLNEAGTALVVLGGWVGNTSQAAQPQLAVLQMSGSEFGEWTWSVPDDQPLSSGEGIYGHGAALLPGNVMMVSGGYAITSGSSDSGLGKRDSIGVAGGQLQMFFNLTSLTWSDSYTNPTSVSTGSQSGTAPSSSPYKLGLGLGLGFGIPVLLLVLAICFFCWRRRQRLRHQTRDEHIRNLTTGTAFITSDEMLEHENVYPWGPRSAARWYTGGHDPYLRDQGNSPGYESLRAPRHDSDDPIAVESPGNYRRDIRRRPVPRVARGLYQPTGISGTDDVMSPGAIHPIFEDEEDEIAMAGAMAPDKDEENDEDPFTTPVPSPTKAGPSLASPIVFVASQAMVGSAPTSPTDSTPRARPQHPEVQDWVSDIDASDALITARLQPHNTTFRNSGKISPTRRPSVRVSEDDTTGGARTDSNLSESNRSTFSFVFNRSDSLRAGAGMLAISKSRNDQERAGTSHSDKSNSSNSNTTQDSFMTAKSITALQSEGPGLLLGRPRPISDIEDLGHLSDDDPLAPGSPSKSKPPRRSWFGSLKRVFSAGAGSGSSNGSSSRTESPTHGQSSDYDGLGLGSLGLGGVGLLQKRKQGRMAWDEAGASASGAGQGAGGGFEEEDWDIERAVEKRLVQVMFSVPKDRLRVVNADNADLVSLEESVVFVDPEKDTLPMEDTNAPGKEREKETAHNEASEEAEDVADVASVASQTEEASRARRERIQQGKQPERPLLLLKVPQAPASDTSEDSRRRSISPVVRTAEQVRYERPRTRVLDMVESFESRSKSSSPERRQ</sequence>
<feature type="compositionally biased region" description="Basic and acidic residues" evidence="1">
    <location>
        <begin position="1660"/>
        <end position="1672"/>
    </location>
</feature>
<dbReference type="EMBL" id="JAUJFL010000001">
    <property type="protein sequence ID" value="KAK2613903.1"/>
    <property type="molecule type" value="Genomic_DNA"/>
</dbReference>
<comment type="caution">
    <text evidence="3">The sequence shown here is derived from an EMBL/GenBank/DDBJ whole genome shotgun (WGS) entry which is preliminary data.</text>
</comment>
<feature type="compositionally biased region" description="Low complexity" evidence="1">
    <location>
        <begin position="1452"/>
        <end position="1461"/>
    </location>
</feature>
<evidence type="ECO:0000313" key="3">
    <source>
        <dbReference type="EMBL" id="KAK2613903.1"/>
    </source>
</evidence>
<feature type="region of interest" description="Disordered" evidence="1">
    <location>
        <begin position="1476"/>
        <end position="1556"/>
    </location>
</feature>
<evidence type="ECO:0000313" key="4">
    <source>
        <dbReference type="Proteomes" id="UP001265746"/>
    </source>
</evidence>
<feature type="region of interest" description="Disordered" evidence="1">
    <location>
        <begin position="388"/>
        <end position="409"/>
    </location>
</feature>
<feature type="region of interest" description="Disordered" evidence="1">
    <location>
        <begin position="1372"/>
        <end position="1414"/>
    </location>
</feature>
<dbReference type="Gene3D" id="2.120.10.80">
    <property type="entry name" value="Kelch-type beta propeller"/>
    <property type="match status" value="1"/>
</dbReference>
<keyword evidence="2" id="KW-0472">Membrane</keyword>
<proteinExistence type="predicted"/>